<feature type="domain" description="SH3" evidence="6">
    <location>
        <begin position="755"/>
        <end position="816"/>
    </location>
</feature>
<sequence>MRCPGYLPVVLLFLLFARSAPSSVAVKNVSLKDIIEGASASSPLVPRANRFSFQSSLVRRQDSRETMGSCSNGLALCGTTCVDILTNATSCGACDHLCPSIDFGSTFCSSGRCTARCSDAQPAVFCAGTLVCASSGIPSCSGTIDSPIAVTAGAGGGGGPPGGGPGGGPPGVDTTGASYLDIMPNGISTFPNQTDTSFAISSLVYPSLSLACNGTQPCSLVAHASTIPTMFQLDCPLNASCTKGFFQLRRVNSSQCLASGSQGSAIQLTQCRAFNPQAAVDTGSPIFTQLWNFQLDEQGATTTVIMDPPQNCLQPTANTNGEPDFVPNAKIVMGNCGRSAAVWSTGPLNFTAPLLSLSSSIPTGTAGVWSANSSGTNAAQTNQPSPYLVGGAVAGGVCVFGLAIAAVAIYGLKKRRSGKQKTARGMLHHLERPESQEDLVNGTGGSGARHQGSAKSRPRDVHLESNVIVQDSPNDANTNSSFLKQRSPHSSLTDSAVLAPEPARIAGTSNPGNSLSSPRNSSLGNSSSSGSILPATLFRGPDSIASSAFTESNPSMDPHLVVELREMAPSSDSGRFSSSPYTASERRTTKPFDYHSTNVARHKEVELLMKTLPSLALSHAPTAGAMSLNPYSSSHTTSSRLESAALSFLGRPSPSDLRSEFSGTMHSEMNSSVGSGIAGTSRRESQMLSPREDTSQTDQTVWQSGPTTPNYSPVRGGHDDMEVQSQFAGAPSILQNINPFYLSLGGRPLSNAPVEVNRVLVASADFTPTLTDELELVQGSAYYIDLLWADGWFYGRNLSTGSAGYAPAVALQAAAASFVQERGDLPRFSLPIPDRDLTERSTTQPPLSPRTALTEGLSVPVPVPPSDMPPPVGDMPPPSSPVSPVIIGGGTSLLPSEIPERGPSKLPRYGAASILSHTRIQTSPSGMKDLKSGGVSSTDLQGVSIPKDTLDQLLVGRHITREAYVLLRAVKERSGSFSDRSGSFS</sequence>
<evidence type="ECO:0000313" key="8">
    <source>
        <dbReference type="Proteomes" id="UP000070544"/>
    </source>
</evidence>
<reference evidence="7 8" key="1">
    <citation type="journal article" date="2015" name="Genome Biol. Evol.">
        <title>Phylogenomic analyses indicate that early fungi evolved digesting cell walls of algal ancestors of land plants.</title>
        <authorList>
            <person name="Chang Y."/>
            <person name="Wang S."/>
            <person name="Sekimoto S."/>
            <person name="Aerts A.L."/>
            <person name="Choi C."/>
            <person name="Clum A."/>
            <person name="LaButti K.M."/>
            <person name="Lindquist E.A."/>
            <person name="Yee Ngan C."/>
            <person name="Ohm R.A."/>
            <person name="Salamov A.A."/>
            <person name="Grigoriev I.V."/>
            <person name="Spatafora J.W."/>
            <person name="Berbee M.L."/>
        </authorList>
    </citation>
    <scope>NUCLEOTIDE SEQUENCE [LARGE SCALE GENOMIC DNA]</scope>
    <source>
        <strain evidence="7 8">JEL478</strain>
    </source>
</reference>
<keyword evidence="4" id="KW-1133">Transmembrane helix</keyword>
<accession>A0A139A7T3</accession>
<dbReference type="EMBL" id="KQ965785">
    <property type="protein sequence ID" value="KXS12738.1"/>
    <property type="molecule type" value="Genomic_DNA"/>
</dbReference>
<dbReference type="PROSITE" id="PS50231">
    <property type="entry name" value="RICIN_B_LECTIN"/>
    <property type="match status" value="1"/>
</dbReference>
<feature type="region of interest" description="Disordered" evidence="3">
    <location>
        <begin position="151"/>
        <end position="174"/>
    </location>
</feature>
<feature type="compositionally biased region" description="Polar residues" evidence="3">
    <location>
        <begin position="696"/>
        <end position="711"/>
    </location>
</feature>
<evidence type="ECO:0000256" key="4">
    <source>
        <dbReference type="SAM" id="Phobius"/>
    </source>
</evidence>
<feature type="chain" id="PRO_5007295991" description="SH3 domain-containing protein" evidence="5">
    <location>
        <begin position="26"/>
        <end position="985"/>
    </location>
</feature>
<proteinExistence type="predicted"/>
<feature type="compositionally biased region" description="Polar residues" evidence="3">
    <location>
        <begin position="467"/>
        <end position="494"/>
    </location>
</feature>
<dbReference type="Gene3D" id="2.30.30.40">
    <property type="entry name" value="SH3 Domains"/>
    <property type="match status" value="1"/>
</dbReference>
<feature type="compositionally biased region" description="Pro residues" evidence="3">
    <location>
        <begin position="861"/>
        <end position="881"/>
    </location>
</feature>
<keyword evidence="1 2" id="KW-0728">SH3 domain</keyword>
<name>A0A139A7T3_GONPJ</name>
<evidence type="ECO:0000313" key="7">
    <source>
        <dbReference type="EMBL" id="KXS12738.1"/>
    </source>
</evidence>
<evidence type="ECO:0000256" key="2">
    <source>
        <dbReference type="PROSITE-ProRule" id="PRU00192"/>
    </source>
</evidence>
<feature type="region of interest" description="Disordered" evidence="3">
    <location>
        <begin position="567"/>
        <end position="588"/>
    </location>
</feature>
<evidence type="ECO:0000259" key="6">
    <source>
        <dbReference type="PROSITE" id="PS50002"/>
    </source>
</evidence>
<keyword evidence="4" id="KW-0812">Transmembrane</keyword>
<feature type="compositionally biased region" description="Low complexity" evidence="3">
    <location>
        <begin position="570"/>
        <end position="579"/>
    </location>
</feature>
<dbReference type="SUPFAM" id="SSF50044">
    <property type="entry name" value="SH3-domain"/>
    <property type="match status" value="1"/>
</dbReference>
<dbReference type="InterPro" id="IPR036028">
    <property type="entry name" value="SH3-like_dom_sf"/>
</dbReference>
<feature type="signal peptide" evidence="5">
    <location>
        <begin position="1"/>
        <end position="25"/>
    </location>
</feature>
<dbReference type="AlphaFoldDB" id="A0A139A7T3"/>
<feature type="compositionally biased region" description="Basic and acidic residues" evidence="3">
    <location>
        <begin position="681"/>
        <end position="694"/>
    </location>
</feature>
<evidence type="ECO:0000256" key="3">
    <source>
        <dbReference type="SAM" id="MobiDB-lite"/>
    </source>
</evidence>
<keyword evidence="8" id="KW-1185">Reference proteome</keyword>
<keyword evidence="4" id="KW-0472">Membrane</keyword>
<feature type="compositionally biased region" description="Low complexity" evidence="3">
    <location>
        <begin position="509"/>
        <end position="530"/>
    </location>
</feature>
<dbReference type="InterPro" id="IPR001452">
    <property type="entry name" value="SH3_domain"/>
</dbReference>
<feature type="transmembrane region" description="Helical" evidence="4">
    <location>
        <begin position="387"/>
        <end position="412"/>
    </location>
</feature>
<organism evidence="7 8">
    <name type="scientific">Gonapodya prolifera (strain JEL478)</name>
    <name type="common">Monoblepharis prolifera</name>
    <dbReference type="NCBI Taxonomy" id="1344416"/>
    <lineage>
        <taxon>Eukaryota</taxon>
        <taxon>Fungi</taxon>
        <taxon>Fungi incertae sedis</taxon>
        <taxon>Chytridiomycota</taxon>
        <taxon>Chytridiomycota incertae sedis</taxon>
        <taxon>Monoblepharidomycetes</taxon>
        <taxon>Monoblepharidales</taxon>
        <taxon>Gonapodyaceae</taxon>
        <taxon>Gonapodya</taxon>
    </lineage>
</organism>
<feature type="compositionally biased region" description="Polar residues" evidence="3">
    <location>
        <begin position="661"/>
        <end position="674"/>
    </location>
</feature>
<protein>
    <recommendedName>
        <fullName evidence="6">SH3 domain-containing protein</fullName>
    </recommendedName>
</protein>
<dbReference type="OrthoDB" id="5340910at2759"/>
<keyword evidence="5" id="KW-0732">Signal</keyword>
<feature type="region of interest" description="Disordered" evidence="3">
    <location>
        <begin position="421"/>
        <end position="530"/>
    </location>
</feature>
<dbReference type="Proteomes" id="UP000070544">
    <property type="component" value="Unassembled WGS sequence"/>
</dbReference>
<evidence type="ECO:0000256" key="1">
    <source>
        <dbReference type="ARBA" id="ARBA00022443"/>
    </source>
</evidence>
<evidence type="ECO:0000256" key="5">
    <source>
        <dbReference type="SAM" id="SignalP"/>
    </source>
</evidence>
<feature type="compositionally biased region" description="Gly residues" evidence="3">
    <location>
        <begin position="153"/>
        <end position="170"/>
    </location>
</feature>
<feature type="region of interest" description="Disordered" evidence="3">
    <location>
        <begin position="651"/>
        <end position="719"/>
    </location>
</feature>
<gene>
    <name evidence="7" type="ORF">M427DRAFT_71854</name>
</gene>
<dbReference type="PROSITE" id="PS50002">
    <property type="entry name" value="SH3"/>
    <property type="match status" value="1"/>
</dbReference>
<feature type="region of interest" description="Disordered" evidence="3">
    <location>
        <begin position="829"/>
        <end position="881"/>
    </location>
</feature>